<evidence type="ECO:0000313" key="1">
    <source>
        <dbReference type="EMBL" id="KAH0784333.1"/>
    </source>
</evidence>
<keyword evidence="2" id="KW-1185">Reference proteome</keyword>
<proteinExistence type="predicted"/>
<protein>
    <submittedName>
        <fullName evidence="1">Uncharacterized protein</fullName>
    </submittedName>
</protein>
<comment type="caution">
    <text evidence="1">The sequence shown here is derived from an EMBL/GenBank/DDBJ whole genome shotgun (WGS) entry which is preliminary data.</text>
</comment>
<organism evidence="1 2">
    <name type="scientific">Solanum tuberosum</name>
    <name type="common">Potato</name>
    <dbReference type="NCBI Taxonomy" id="4113"/>
    <lineage>
        <taxon>Eukaryota</taxon>
        <taxon>Viridiplantae</taxon>
        <taxon>Streptophyta</taxon>
        <taxon>Embryophyta</taxon>
        <taxon>Tracheophyta</taxon>
        <taxon>Spermatophyta</taxon>
        <taxon>Magnoliopsida</taxon>
        <taxon>eudicotyledons</taxon>
        <taxon>Gunneridae</taxon>
        <taxon>Pentapetalae</taxon>
        <taxon>asterids</taxon>
        <taxon>lamiids</taxon>
        <taxon>Solanales</taxon>
        <taxon>Solanaceae</taxon>
        <taxon>Solanoideae</taxon>
        <taxon>Solaneae</taxon>
        <taxon>Solanum</taxon>
    </lineage>
</organism>
<dbReference type="EMBL" id="JAIVGD010000001">
    <property type="protein sequence ID" value="KAH0784333.1"/>
    <property type="molecule type" value="Genomic_DNA"/>
</dbReference>
<sequence length="65" mass="7402">MGDSDIDQLGKIFAAFGTLKPSQRHDMMVYLTDYVEYQYVPGQLFKTLFPTATDDCLDLLFCISL</sequence>
<accession>A0ABQ7WWB1</accession>
<gene>
    <name evidence="1" type="ORF">KY290_003931</name>
</gene>
<reference evidence="1 2" key="1">
    <citation type="journal article" date="2021" name="bioRxiv">
        <title>Chromosome-scale and haplotype-resolved genome assembly of a tetraploid potato cultivar.</title>
        <authorList>
            <person name="Sun H."/>
            <person name="Jiao W.-B."/>
            <person name="Krause K."/>
            <person name="Campoy J.A."/>
            <person name="Goel M."/>
            <person name="Folz-Donahue K."/>
            <person name="Kukat C."/>
            <person name="Huettel B."/>
            <person name="Schneeberger K."/>
        </authorList>
    </citation>
    <scope>NUCLEOTIDE SEQUENCE [LARGE SCALE GENOMIC DNA]</scope>
    <source>
        <strain evidence="1">SolTubOtavaFocal</strain>
        <tissue evidence="1">Leaves</tissue>
    </source>
</reference>
<evidence type="ECO:0000313" key="2">
    <source>
        <dbReference type="Proteomes" id="UP000826656"/>
    </source>
</evidence>
<dbReference type="Proteomes" id="UP000826656">
    <property type="component" value="Unassembled WGS sequence"/>
</dbReference>
<name>A0ABQ7WWB1_SOLTU</name>